<dbReference type="EMBL" id="AUXW01000160">
    <property type="protein sequence ID" value="KKE82604.1"/>
    <property type="molecule type" value="Genomic_DNA"/>
</dbReference>
<evidence type="ECO:0000256" key="2">
    <source>
        <dbReference type="ARBA" id="ARBA00012438"/>
    </source>
</evidence>
<dbReference type="InterPro" id="IPR001789">
    <property type="entry name" value="Sig_transdc_resp-reg_receiver"/>
</dbReference>
<dbReference type="InterPro" id="IPR004358">
    <property type="entry name" value="Sig_transdc_His_kin-like_C"/>
</dbReference>
<dbReference type="Proteomes" id="UP000033434">
    <property type="component" value="Unassembled WGS sequence"/>
</dbReference>
<dbReference type="PROSITE" id="PS50109">
    <property type="entry name" value="HIS_KIN"/>
    <property type="match status" value="1"/>
</dbReference>
<dbReference type="CDD" id="cd17546">
    <property type="entry name" value="REC_hyHK_CKI1_RcsC-like"/>
    <property type="match status" value="1"/>
</dbReference>
<reference evidence="15 16" key="1">
    <citation type="journal article" date="2015" name="BMC Genomics">
        <title>Genome mining reveals unlocked bioactive potential of marine Gram-negative bacteria.</title>
        <authorList>
            <person name="Machado H."/>
            <person name="Sonnenschein E.C."/>
            <person name="Melchiorsen J."/>
            <person name="Gram L."/>
        </authorList>
    </citation>
    <scope>NUCLEOTIDE SEQUENCE [LARGE SCALE GENOMIC DNA]</scope>
    <source>
        <strain evidence="15 16">S4054</strain>
    </source>
</reference>
<evidence type="ECO:0000259" key="14">
    <source>
        <dbReference type="PROSITE" id="PS50110"/>
    </source>
</evidence>
<dbReference type="CDD" id="cd00082">
    <property type="entry name" value="HisKA"/>
    <property type="match status" value="1"/>
</dbReference>
<keyword evidence="6" id="KW-0418">Kinase</keyword>
<evidence type="ECO:0000256" key="12">
    <source>
        <dbReference type="SAM" id="Phobius"/>
    </source>
</evidence>
<gene>
    <name evidence="15" type="ORF">N479_17490</name>
</gene>
<comment type="subunit">
    <text evidence="9">At low DSF concentrations, interacts with RpfF.</text>
</comment>
<dbReference type="CDD" id="cd16922">
    <property type="entry name" value="HATPase_EvgS-ArcB-TorS-like"/>
    <property type="match status" value="1"/>
</dbReference>
<dbReference type="InterPro" id="IPR036890">
    <property type="entry name" value="HATPase_C_sf"/>
</dbReference>
<dbReference type="Gene3D" id="1.10.287.130">
    <property type="match status" value="1"/>
</dbReference>
<evidence type="ECO:0000256" key="6">
    <source>
        <dbReference type="ARBA" id="ARBA00022777"/>
    </source>
</evidence>
<dbReference type="InterPro" id="IPR036097">
    <property type="entry name" value="HisK_dim/P_sf"/>
</dbReference>
<dbReference type="PANTHER" id="PTHR45339:SF1">
    <property type="entry name" value="HYBRID SIGNAL TRANSDUCTION HISTIDINE KINASE J"/>
    <property type="match status" value="1"/>
</dbReference>
<evidence type="ECO:0000256" key="9">
    <source>
        <dbReference type="ARBA" id="ARBA00064003"/>
    </source>
</evidence>
<feature type="transmembrane region" description="Helical" evidence="12">
    <location>
        <begin position="223"/>
        <end position="244"/>
    </location>
</feature>
<evidence type="ECO:0000256" key="10">
    <source>
        <dbReference type="ARBA" id="ARBA00068150"/>
    </source>
</evidence>
<proteinExistence type="predicted"/>
<dbReference type="PROSITE" id="PS50110">
    <property type="entry name" value="RESPONSE_REGULATORY"/>
    <property type="match status" value="2"/>
</dbReference>
<evidence type="ECO:0000256" key="8">
    <source>
        <dbReference type="ARBA" id="ARBA00023012"/>
    </source>
</evidence>
<keyword evidence="5" id="KW-0547">Nucleotide-binding</keyword>
<evidence type="ECO:0000313" key="16">
    <source>
        <dbReference type="Proteomes" id="UP000033434"/>
    </source>
</evidence>
<evidence type="ECO:0000313" key="15">
    <source>
        <dbReference type="EMBL" id="KKE82604.1"/>
    </source>
</evidence>
<evidence type="ECO:0000256" key="7">
    <source>
        <dbReference type="ARBA" id="ARBA00022840"/>
    </source>
</evidence>
<dbReference type="SUPFAM" id="SSF55874">
    <property type="entry name" value="ATPase domain of HSP90 chaperone/DNA topoisomerase II/histidine kinase"/>
    <property type="match status" value="1"/>
</dbReference>
<feature type="modified residue" description="4-aspartylphosphate" evidence="11">
    <location>
        <position position="552"/>
    </location>
</feature>
<accession>A0A0F6AB18</accession>
<dbReference type="InterPro" id="IPR005467">
    <property type="entry name" value="His_kinase_dom"/>
</dbReference>
<dbReference type="PATRIC" id="fig|1129367.4.peg.3480"/>
<evidence type="ECO:0000259" key="13">
    <source>
        <dbReference type="PROSITE" id="PS50109"/>
    </source>
</evidence>
<evidence type="ECO:0000256" key="5">
    <source>
        <dbReference type="ARBA" id="ARBA00022741"/>
    </source>
</evidence>
<feature type="domain" description="Response regulatory" evidence="14">
    <location>
        <begin position="503"/>
        <end position="614"/>
    </location>
</feature>
<comment type="caution">
    <text evidence="15">The sequence shown here is derived from an EMBL/GenBank/DDBJ whole genome shotgun (WGS) entry which is preliminary data.</text>
</comment>
<dbReference type="Pfam" id="PF02518">
    <property type="entry name" value="HATPase_c"/>
    <property type="match status" value="1"/>
</dbReference>
<name>A0A0F6AB18_9GAMM</name>
<dbReference type="SUPFAM" id="SSF52172">
    <property type="entry name" value="CheY-like"/>
    <property type="match status" value="2"/>
</dbReference>
<feature type="domain" description="Response regulatory" evidence="14">
    <location>
        <begin position="657"/>
        <end position="776"/>
    </location>
</feature>
<dbReference type="SMART" id="SM00387">
    <property type="entry name" value="HATPase_c"/>
    <property type="match status" value="1"/>
</dbReference>
<dbReference type="InterPro" id="IPR003594">
    <property type="entry name" value="HATPase_dom"/>
</dbReference>
<dbReference type="SUPFAM" id="SSF47384">
    <property type="entry name" value="Homodimeric domain of signal transducing histidine kinase"/>
    <property type="match status" value="1"/>
</dbReference>
<sequence length="781" mass="87336">MLLIWFFGSQAIDGYFLAQHQQQELQIKRQLQGVATELSLETFSAMDRNVYHFDRHAHKQLEFERLINELERNERLNTELSSALGSFKNTIDTYMQLASMLKTSYRYIAKLELEKAEFSPDVQALLSRVIALISNLHMTNSLPVIEQVNRELSVLVPQIKNLEANLPRLRVLRLHIEFVLDNALKASNLLVPIQQSNISTVILRDINALVRSTDESRWQMMRAVFMLLCVVFLLIILALARLLIDLKQANMMANQAAETKSLFVSNMSHEIRTPMNGILGLTDILLTTELTGVQRNYLEKVRFSANALTTIINDILDFSKIESKKLHIERVPFQFEDLLDNLRSLITPLANTKGVKLVFDLAPTLSKQYVGDPVRINQIMLNFASNAVKFTEDGSITLSVQQEKQEGDTCWVSISITDTGIGIAPDKVDMLFERFTQAESSTTRKYGGTGLGLTICKLLTELMGGLLEVESELGKGSKFTVKLPLCVITEEVEESEQIQLSGSILIVEDDPIYLEISQNIARSIGLEVTGVSNGDDACIALRERKFDILLVDWILPDCHANELLAKLGGDSCLPERVVVYTAHTRESIKTESDFPILYKPLLKRDLIDALSEAKQISQSASAAPRPAEAAIHAVSKSGCSTKPDTPSSDILQGGCMRVLLVEDNEINRIVALKLLSRITGVAVEVAEDGQSAVDIITHKKADFDIVFMDIQMPVMDGVEATKRIREVYSVEQLKIVALTANVMQSEVDKYLEIGMNGHLGKPFKMDELEAVFKQHMTELNL</sequence>
<dbReference type="EC" id="2.7.13.3" evidence="2"/>
<dbReference type="CDD" id="cd00156">
    <property type="entry name" value="REC"/>
    <property type="match status" value="1"/>
</dbReference>
<keyword evidence="8" id="KW-0902">Two-component regulatory system</keyword>
<feature type="modified residue" description="4-aspartylphosphate" evidence="11">
    <location>
        <position position="709"/>
    </location>
</feature>
<keyword evidence="12" id="KW-0472">Membrane</keyword>
<dbReference type="GO" id="GO:0005524">
    <property type="term" value="F:ATP binding"/>
    <property type="evidence" value="ECO:0007669"/>
    <property type="project" value="UniProtKB-KW"/>
</dbReference>
<dbReference type="PANTHER" id="PTHR45339">
    <property type="entry name" value="HYBRID SIGNAL TRANSDUCTION HISTIDINE KINASE J"/>
    <property type="match status" value="1"/>
</dbReference>
<keyword evidence="12" id="KW-1133">Transmembrane helix</keyword>
<evidence type="ECO:0000256" key="4">
    <source>
        <dbReference type="ARBA" id="ARBA00022679"/>
    </source>
</evidence>
<evidence type="ECO:0000256" key="11">
    <source>
        <dbReference type="PROSITE-ProRule" id="PRU00169"/>
    </source>
</evidence>
<keyword evidence="12" id="KW-0812">Transmembrane</keyword>
<dbReference type="InterPro" id="IPR003661">
    <property type="entry name" value="HisK_dim/P_dom"/>
</dbReference>
<dbReference type="FunFam" id="3.30.565.10:FF:000010">
    <property type="entry name" value="Sensor histidine kinase RcsC"/>
    <property type="match status" value="1"/>
</dbReference>
<dbReference type="PRINTS" id="PR00344">
    <property type="entry name" value="BCTRLSENSOR"/>
</dbReference>
<dbReference type="AlphaFoldDB" id="A0A0F6AB18"/>
<dbReference type="Pfam" id="PF00512">
    <property type="entry name" value="HisKA"/>
    <property type="match status" value="1"/>
</dbReference>
<dbReference type="SMART" id="SM00448">
    <property type="entry name" value="REC"/>
    <property type="match status" value="2"/>
</dbReference>
<dbReference type="SMART" id="SM00388">
    <property type="entry name" value="HisKA"/>
    <property type="match status" value="1"/>
</dbReference>
<evidence type="ECO:0000256" key="3">
    <source>
        <dbReference type="ARBA" id="ARBA00022553"/>
    </source>
</evidence>
<dbReference type="Gene3D" id="3.40.50.2300">
    <property type="match status" value="2"/>
</dbReference>
<keyword evidence="3 11" id="KW-0597">Phosphoprotein</keyword>
<evidence type="ECO:0000256" key="1">
    <source>
        <dbReference type="ARBA" id="ARBA00000085"/>
    </source>
</evidence>
<keyword evidence="4" id="KW-0808">Transferase</keyword>
<comment type="catalytic activity">
    <reaction evidence="1">
        <text>ATP + protein L-histidine = ADP + protein N-phospho-L-histidine.</text>
        <dbReference type="EC" id="2.7.13.3"/>
    </reaction>
</comment>
<organism evidence="15 16">
    <name type="scientific">Pseudoalteromonas luteoviolacea S4054</name>
    <dbReference type="NCBI Taxonomy" id="1129367"/>
    <lineage>
        <taxon>Bacteria</taxon>
        <taxon>Pseudomonadati</taxon>
        <taxon>Pseudomonadota</taxon>
        <taxon>Gammaproteobacteria</taxon>
        <taxon>Alteromonadales</taxon>
        <taxon>Pseudoalteromonadaceae</taxon>
        <taxon>Pseudoalteromonas</taxon>
    </lineage>
</organism>
<dbReference type="Pfam" id="PF00072">
    <property type="entry name" value="Response_reg"/>
    <property type="match status" value="2"/>
</dbReference>
<protein>
    <recommendedName>
        <fullName evidence="10">Sensory/regulatory protein RpfC</fullName>
        <ecNumber evidence="2">2.7.13.3</ecNumber>
    </recommendedName>
</protein>
<dbReference type="FunFam" id="1.10.287.130:FF:000002">
    <property type="entry name" value="Two-component osmosensing histidine kinase"/>
    <property type="match status" value="1"/>
</dbReference>
<dbReference type="GO" id="GO:0000155">
    <property type="term" value="F:phosphorelay sensor kinase activity"/>
    <property type="evidence" value="ECO:0007669"/>
    <property type="project" value="InterPro"/>
</dbReference>
<dbReference type="InterPro" id="IPR011006">
    <property type="entry name" value="CheY-like_superfamily"/>
</dbReference>
<keyword evidence="7" id="KW-0067">ATP-binding</keyword>
<feature type="domain" description="Histidine kinase" evidence="13">
    <location>
        <begin position="266"/>
        <end position="487"/>
    </location>
</feature>
<dbReference type="Gene3D" id="3.30.565.10">
    <property type="entry name" value="Histidine kinase-like ATPase, C-terminal domain"/>
    <property type="match status" value="1"/>
</dbReference>